<name>A0AAV5WU42_9BILA</name>
<dbReference type="InterPro" id="IPR001202">
    <property type="entry name" value="WW_dom"/>
</dbReference>
<dbReference type="GO" id="GO:0005634">
    <property type="term" value="C:nucleus"/>
    <property type="evidence" value="ECO:0007669"/>
    <property type="project" value="TreeGrafter"/>
</dbReference>
<dbReference type="Proteomes" id="UP001432322">
    <property type="component" value="Unassembled WGS sequence"/>
</dbReference>
<feature type="compositionally biased region" description="Acidic residues" evidence="2">
    <location>
        <begin position="147"/>
        <end position="156"/>
    </location>
</feature>
<feature type="region of interest" description="Disordered" evidence="2">
    <location>
        <begin position="94"/>
        <end position="176"/>
    </location>
</feature>
<keyword evidence="5" id="KW-1185">Reference proteome</keyword>
<dbReference type="PROSITE" id="PS01159">
    <property type="entry name" value="WW_DOMAIN_1"/>
    <property type="match status" value="1"/>
</dbReference>
<dbReference type="GO" id="GO:0070063">
    <property type="term" value="F:RNA polymerase binding"/>
    <property type="evidence" value="ECO:0007669"/>
    <property type="project" value="InterPro"/>
</dbReference>
<sequence length="326" mass="37018">AEQLGEGNRDIFVARSASESTKMTSLLSSSAESPSTTRMREFGHWSEVVSSAGKVYYYNRVTEQSQWIKPDGWEKAESIIFPVIDRLHRIKRSSDSGYTENDTVDFVPSDDDDMDVSDGLSSPSNSSIILSSSPASTSSRPPSAKENEEEEKEEKEEEKIEDPQEEEQSTPDKYYRPELLQQLRGRFLTDEMQATHTSRLASECAFEMEYNNQRMQMYRARALARTALAKAELFQGEVSALRSIQDQLEENRNRFQSNFHAEVRRLLRREDKTEEPEQRPESGAASITPRQEPGSDQGTHNETDHETSQQPCCSSASEPPAKKMRV</sequence>
<dbReference type="EMBL" id="BTSY01000007">
    <property type="protein sequence ID" value="GMT35527.1"/>
    <property type="molecule type" value="Genomic_DNA"/>
</dbReference>
<proteinExistence type="predicted"/>
<dbReference type="GO" id="GO:0003712">
    <property type="term" value="F:transcription coregulator activity"/>
    <property type="evidence" value="ECO:0007669"/>
    <property type="project" value="TreeGrafter"/>
</dbReference>
<dbReference type="InterPro" id="IPR045148">
    <property type="entry name" value="TCRG1-like"/>
</dbReference>
<feature type="region of interest" description="Disordered" evidence="2">
    <location>
        <begin position="19"/>
        <end position="38"/>
    </location>
</feature>
<gene>
    <name evidence="4" type="ORF">PFISCL1PPCAC_26824</name>
</gene>
<feature type="compositionally biased region" description="Polar residues" evidence="2">
    <location>
        <begin position="308"/>
        <end position="317"/>
    </location>
</feature>
<evidence type="ECO:0000259" key="3">
    <source>
        <dbReference type="PROSITE" id="PS50020"/>
    </source>
</evidence>
<dbReference type="PANTHER" id="PTHR15377">
    <property type="entry name" value="TRANSCRIPTION ELONGATION REGULATOR 1"/>
    <property type="match status" value="1"/>
</dbReference>
<dbReference type="Pfam" id="PF00397">
    <property type="entry name" value="WW"/>
    <property type="match status" value="1"/>
</dbReference>
<dbReference type="PANTHER" id="PTHR15377:SF3">
    <property type="entry name" value="WW DOMAIN-CONTAINING PROTEIN"/>
    <property type="match status" value="1"/>
</dbReference>
<dbReference type="AlphaFoldDB" id="A0AAV5WU42"/>
<feature type="compositionally biased region" description="Low complexity" evidence="2">
    <location>
        <begin position="117"/>
        <end position="142"/>
    </location>
</feature>
<accession>A0AAV5WU42</accession>
<reference evidence="4" key="1">
    <citation type="submission" date="2023-10" db="EMBL/GenBank/DDBJ databases">
        <title>Genome assembly of Pristionchus species.</title>
        <authorList>
            <person name="Yoshida K."/>
            <person name="Sommer R.J."/>
        </authorList>
    </citation>
    <scope>NUCLEOTIDE SEQUENCE</scope>
    <source>
        <strain evidence="4">RS5133</strain>
    </source>
</reference>
<evidence type="ECO:0000313" key="4">
    <source>
        <dbReference type="EMBL" id="GMT35527.1"/>
    </source>
</evidence>
<evidence type="ECO:0000256" key="1">
    <source>
        <dbReference type="ARBA" id="ARBA00022737"/>
    </source>
</evidence>
<feature type="domain" description="WW" evidence="3">
    <location>
        <begin position="45"/>
        <end position="72"/>
    </location>
</feature>
<feature type="non-terminal residue" evidence="4">
    <location>
        <position position="1"/>
    </location>
</feature>
<feature type="compositionally biased region" description="Basic and acidic residues" evidence="2">
    <location>
        <begin position="267"/>
        <end position="280"/>
    </location>
</feature>
<organism evidence="4 5">
    <name type="scientific">Pristionchus fissidentatus</name>
    <dbReference type="NCBI Taxonomy" id="1538716"/>
    <lineage>
        <taxon>Eukaryota</taxon>
        <taxon>Metazoa</taxon>
        <taxon>Ecdysozoa</taxon>
        <taxon>Nematoda</taxon>
        <taxon>Chromadorea</taxon>
        <taxon>Rhabditida</taxon>
        <taxon>Rhabditina</taxon>
        <taxon>Diplogasteromorpha</taxon>
        <taxon>Diplogasteroidea</taxon>
        <taxon>Neodiplogasteridae</taxon>
        <taxon>Pristionchus</taxon>
    </lineage>
</organism>
<keyword evidence="1" id="KW-0677">Repeat</keyword>
<evidence type="ECO:0000256" key="2">
    <source>
        <dbReference type="SAM" id="MobiDB-lite"/>
    </source>
</evidence>
<dbReference type="SUPFAM" id="SSF51045">
    <property type="entry name" value="WW domain"/>
    <property type="match status" value="1"/>
</dbReference>
<dbReference type="Gene3D" id="2.20.70.10">
    <property type="match status" value="1"/>
</dbReference>
<dbReference type="CDD" id="cd00201">
    <property type="entry name" value="WW"/>
    <property type="match status" value="1"/>
</dbReference>
<dbReference type="InterPro" id="IPR036020">
    <property type="entry name" value="WW_dom_sf"/>
</dbReference>
<evidence type="ECO:0000313" key="5">
    <source>
        <dbReference type="Proteomes" id="UP001432322"/>
    </source>
</evidence>
<protein>
    <recommendedName>
        <fullName evidence="3">WW domain-containing protein</fullName>
    </recommendedName>
</protein>
<comment type="caution">
    <text evidence="4">The sequence shown here is derived from an EMBL/GenBank/DDBJ whole genome shotgun (WGS) entry which is preliminary data.</text>
</comment>
<dbReference type="SMART" id="SM00456">
    <property type="entry name" value="WW"/>
    <property type="match status" value="1"/>
</dbReference>
<feature type="region of interest" description="Disordered" evidence="2">
    <location>
        <begin position="267"/>
        <end position="326"/>
    </location>
</feature>
<dbReference type="PROSITE" id="PS50020">
    <property type="entry name" value="WW_DOMAIN_2"/>
    <property type="match status" value="1"/>
</dbReference>
<feature type="compositionally biased region" description="Low complexity" evidence="2">
    <location>
        <begin position="24"/>
        <end position="37"/>
    </location>
</feature>